<evidence type="ECO:0000313" key="12">
    <source>
        <dbReference type="EMBL" id="TNJ63164.1"/>
    </source>
</evidence>
<dbReference type="PANTHER" id="PTHR10110">
    <property type="entry name" value="SODIUM/HYDROGEN EXCHANGER"/>
    <property type="match status" value="1"/>
</dbReference>
<gene>
    <name evidence="12" type="ORF">FE784_26900</name>
</gene>
<dbReference type="InterPro" id="IPR018422">
    <property type="entry name" value="Cation/H_exchanger_CPA1"/>
</dbReference>
<feature type="transmembrane region" description="Helical" evidence="10">
    <location>
        <begin position="216"/>
        <end position="233"/>
    </location>
</feature>
<feature type="transmembrane region" description="Helical" evidence="10">
    <location>
        <begin position="84"/>
        <end position="107"/>
    </location>
</feature>
<feature type="transmembrane region" description="Helical" evidence="10">
    <location>
        <begin position="239"/>
        <end position="256"/>
    </location>
</feature>
<keyword evidence="10" id="KW-0050">Antiport</keyword>
<dbReference type="GO" id="GO:0051453">
    <property type="term" value="P:regulation of intracellular pH"/>
    <property type="evidence" value="ECO:0007669"/>
    <property type="project" value="TreeGrafter"/>
</dbReference>
<dbReference type="EMBL" id="VDCQ01000047">
    <property type="protein sequence ID" value="TNJ63164.1"/>
    <property type="molecule type" value="Genomic_DNA"/>
</dbReference>
<evidence type="ECO:0000313" key="13">
    <source>
        <dbReference type="Proteomes" id="UP000307943"/>
    </source>
</evidence>
<evidence type="ECO:0000259" key="11">
    <source>
        <dbReference type="Pfam" id="PF00999"/>
    </source>
</evidence>
<keyword evidence="2 10" id="KW-0813">Transport</keyword>
<dbReference type="GO" id="GO:0015385">
    <property type="term" value="F:sodium:proton antiporter activity"/>
    <property type="evidence" value="ECO:0007669"/>
    <property type="project" value="InterPro"/>
</dbReference>
<feature type="transmembrane region" description="Helical" evidence="10">
    <location>
        <begin position="354"/>
        <end position="378"/>
    </location>
</feature>
<dbReference type="RefSeq" id="WP_139605350.1">
    <property type="nucleotide sequence ID" value="NZ_VDCQ01000047.1"/>
</dbReference>
<comment type="caution">
    <text evidence="10">Lacks conserved residue(s) required for the propagation of feature annotation.</text>
</comment>
<name>A0A5C4T295_9BACL</name>
<keyword evidence="9 10" id="KW-0739">Sodium transport</keyword>
<keyword evidence="6 10" id="KW-0915">Sodium</keyword>
<evidence type="ECO:0000256" key="9">
    <source>
        <dbReference type="ARBA" id="ARBA00023201"/>
    </source>
</evidence>
<keyword evidence="5 10" id="KW-1133">Transmembrane helix</keyword>
<dbReference type="GO" id="GO:0005886">
    <property type="term" value="C:plasma membrane"/>
    <property type="evidence" value="ECO:0007669"/>
    <property type="project" value="UniProtKB-SubCell"/>
</dbReference>
<keyword evidence="3 10" id="KW-1003">Cell membrane</keyword>
<comment type="similarity">
    <text evidence="10">Belongs to the monovalent cation:proton antiporter 1 (CPA1) transporter (TC 2.A.36) family.</text>
</comment>
<evidence type="ECO:0000256" key="5">
    <source>
        <dbReference type="ARBA" id="ARBA00022989"/>
    </source>
</evidence>
<accession>A0A5C4T295</accession>
<dbReference type="Gene3D" id="6.10.140.1330">
    <property type="match status" value="1"/>
</dbReference>
<dbReference type="AlphaFoldDB" id="A0A5C4T295"/>
<evidence type="ECO:0000256" key="3">
    <source>
        <dbReference type="ARBA" id="ARBA00022475"/>
    </source>
</evidence>
<proteinExistence type="inferred from homology"/>
<organism evidence="12 13">
    <name type="scientific">Paenibacillus hemerocallicola</name>
    <dbReference type="NCBI Taxonomy" id="1172614"/>
    <lineage>
        <taxon>Bacteria</taxon>
        <taxon>Bacillati</taxon>
        <taxon>Bacillota</taxon>
        <taxon>Bacilli</taxon>
        <taxon>Bacillales</taxon>
        <taxon>Paenibacillaceae</taxon>
        <taxon>Paenibacillus</taxon>
    </lineage>
</organism>
<dbReference type="NCBIfam" id="TIGR00831">
    <property type="entry name" value="a_cpa1"/>
    <property type="match status" value="1"/>
</dbReference>
<comment type="caution">
    <text evidence="12">The sequence shown here is derived from an EMBL/GenBank/DDBJ whole genome shotgun (WGS) entry which is preliminary data.</text>
</comment>
<comment type="function">
    <text evidence="10">Na(+)/H(+) antiporter that extrudes sodium in exchange for external protons.</text>
</comment>
<protein>
    <submittedName>
        <fullName evidence="12">Na+/H+ antiporter</fullName>
    </submittedName>
</protein>
<sequence length="678" mass="75552">MELFLAVLVMLALIGVSNVVSRFVPFIPVPLIQIGLGVVVALIPSGLHVELEPELFFVLFIAPLLYNDGKHTPRDELWKLRAPILLLAVGLVFITVFVVGYAIHWMIPSIPIAAAFGLAAILSPTDAVAVGALAGRIHMPKSLMRLLEGEALMNDASGLVAFKFAIAAAVTGVFSLPHATVSFFIISVGGLLIGAIIAFLISWLRVVLRRAGMEDVTMHMLIQILTPFMLYMIAEELGMSGILAAVAGGIVHAIERDRAETSMMKLKVVSNSTWSVILFILNGLVFVILGLQIPHVSDIILADPAFNNFKVIGYAAIIFAMLMVLRFVWTFAFTRGSRLLGIRGERSMPGFKMLVMTSFSGVRGAVTLAGAFSIPLVLEDGSPFPERNLIIFLAATVILLSLIVASVLLPLLSKKKESDDEAEREKTDRQIQIQVMTAAIQAVHQERNEENEAAVSSVIADYKQWIQQMRLKGAARRSEPRSREKENELRLLALSEERECARNMMENGQISREHAHQFFKTLDQVELILANRFHLWKMMLKLFFGRLQTSFTRKEVALAKLPAADIETLRNIKIRTCEAAISEVKKVRCEDNEQAAVGVISYYNHVLDRLARFPRAVRSHDKHFDERKKELHWVAVQAERDEVQALYEKGEITRETAGRLRGIIREREASMFEQDEIG</sequence>
<evidence type="ECO:0000256" key="2">
    <source>
        <dbReference type="ARBA" id="ARBA00022448"/>
    </source>
</evidence>
<feature type="transmembrane region" description="Helical" evidence="10">
    <location>
        <begin position="156"/>
        <end position="176"/>
    </location>
</feature>
<dbReference type="OrthoDB" id="9809206at2"/>
<keyword evidence="4 10" id="KW-0812">Transmembrane</keyword>
<dbReference type="Pfam" id="PF00999">
    <property type="entry name" value="Na_H_Exchanger"/>
    <property type="match status" value="1"/>
</dbReference>
<keyword evidence="13" id="KW-1185">Reference proteome</keyword>
<feature type="domain" description="Cation/H+ exchanger transmembrane" evidence="11">
    <location>
        <begin position="10"/>
        <end position="413"/>
    </location>
</feature>
<feature type="transmembrane region" description="Helical" evidence="10">
    <location>
        <begin position="268"/>
        <end position="291"/>
    </location>
</feature>
<dbReference type="GO" id="GO:0015386">
    <property type="term" value="F:potassium:proton antiporter activity"/>
    <property type="evidence" value="ECO:0007669"/>
    <property type="project" value="TreeGrafter"/>
</dbReference>
<comment type="subcellular location">
    <subcellularLocation>
        <location evidence="1 10">Cell membrane</location>
        <topology evidence="1 10">Multi-pass membrane protein</topology>
    </subcellularLocation>
</comment>
<dbReference type="GO" id="GO:0098719">
    <property type="term" value="P:sodium ion import across plasma membrane"/>
    <property type="evidence" value="ECO:0007669"/>
    <property type="project" value="TreeGrafter"/>
</dbReference>
<feature type="transmembrane region" description="Helical" evidence="10">
    <location>
        <begin position="182"/>
        <end position="204"/>
    </location>
</feature>
<evidence type="ECO:0000256" key="8">
    <source>
        <dbReference type="ARBA" id="ARBA00023136"/>
    </source>
</evidence>
<dbReference type="Proteomes" id="UP000307943">
    <property type="component" value="Unassembled WGS sequence"/>
</dbReference>
<dbReference type="InterPro" id="IPR004705">
    <property type="entry name" value="Cation/H_exchanger_CPA1_bac"/>
</dbReference>
<keyword evidence="7 10" id="KW-0406">Ion transport</keyword>
<keyword evidence="8 10" id="KW-0472">Membrane</keyword>
<feature type="transmembrane region" description="Helical" evidence="10">
    <location>
        <begin position="390"/>
        <end position="412"/>
    </location>
</feature>
<reference evidence="12 13" key="1">
    <citation type="submission" date="2019-05" db="EMBL/GenBank/DDBJ databases">
        <title>We sequenced the genome of Paenibacillus hemerocallicola KCTC 33185 for further insight into its adaptation and study the phylogeny of Paenibacillus.</title>
        <authorList>
            <person name="Narsing Rao M.P."/>
        </authorList>
    </citation>
    <scope>NUCLEOTIDE SEQUENCE [LARGE SCALE GENOMIC DNA]</scope>
    <source>
        <strain evidence="12 13">KCTC 33185</strain>
    </source>
</reference>
<feature type="transmembrane region" description="Helical" evidence="10">
    <location>
        <begin position="311"/>
        <end position="333"/>
    </location>
</feature>
<evidence type="ECO:0000256" key="4">
    <source>
        <dbReference type="ARBA" id="ARBA00022692"/>
    </source>
</evidence>
<evidence type="ECO:0000256" key="6">
    <source>
        <dbReference type="ARBA" id="ARBA00023053"/>
    </source>
</evidence>
<dbReference type="InterPro" id="IPR006153">
    <property type="entry name" value="Cation/H_exchanger_TM"/>
</dbReference>
<evidence type="ECO:0000256" key="10">
    <source>
        <dbReference type="RuleBase" id="RU366002"/>
    </source>
</evidence>
<evidence type="ECO:0000256" key="1">
    <source>
        <dbReference type="ARBA" id="ARBA00004651"/>
    </source>
</evidence>
<feature type="transmembrane region" description="Helical" evidence="10">
    <location>
        <begin position="113"/>
        <end position="135"/>
    </location>
</feature>
<dbReference type="PANTHER" id="PTHR10110:SF86">
    <property type="entry name" value="SODIUM_HYDROGEN EXCHANGER 7"/>
    <property type="match status" value="1"/>
</dbReference>
<evidence type="ECO:0000256" key="7">
    <source>
        <dbReference type="ARBA" id="ARBA00023065"/>
    </source>
</evidence>